<organism evidence="4 5">
    <name type="scientific">Caldovatus sediminis</name>
    <dbReference type="NCBI Taxonomy" id="2041189"/>
    <lineage>
        <taxon>Bacteria</taxon>
        <taxon>Pseudomonadati</taxon>
        <taxon>Pseudomonadota</taxon>
        <taxon>Alphaproteobacteria</taxon>
        <taxon>Acetobacterales</taxon>
        <taxon>Roseomonadaceae</taxon>
        <taxon>Caldovatus</taxon>
    </lineage>
</organism>
<comment type="caution">
    <text evidence="4">The sequence shown here is derived from an EMBL/GenBank/DDBJ whole genome shotgun (WGS) entry which is preliminary data.</text>
</comment>
<dbReference type="GO" id="GO:0005886">
    <property type="term" value="C:plasma membrane"/>
    <property type="evidence" value="ECO:0007669"/>
    <property type="project" value="TreeGrafter"/>
</dbReference>
<keyword evidence="4" id="KW-0969">Cilium</keyword>
<accession>A0A8J3EB71</accession>
<dbReference type="AlphaFoldDB" id="A0A8J3EB71"/>
<gene>
    <name evidence="4" type="primary">flhB</name>
    <name evidence="4" type="ORF">GCM10010964_09170</name>
</gene>
<dbReference type="InterPro" id="IPR006135">
    <property type="entry name" value="T3SS_substrate_exporter"/>
</dbReference>
<dbReference type="RefSeq" id="WP_188898815.1">
    <property type="nucleotide sequence ID" value="NZ_BMKS01000002.1"/>
</dbReference>
<comment type="similarity">
    <text evidence="1">Belongs to the type III secretion exporter family.</text>
</comment>
<dbReference type="Pfam" id="PF01312">
    <property type="entry name" value="Bac_export_2"/>
    <property type="match status" value="1"/>
</dbReference>
<dbReference type="SUPFAM" id="SSF160544">
    <property type="entry name" value="EscU C-terminal domain-like"/>
    <property type="match status" value="1"/>
</dbReference>
<dbReference type="GO" id="GO:0009306">
    <property type="term" value="P:protein secretion"/>
    <property type="evidence" value="ECO:0007669"/>
    <property type="project" value="InterPro"/>
</dbReference>
<reference evidence="4 5" key="1">
    <citation type="journal article" date="2014" name="Int. J. Syst. Evol. Microbiol.">
        <title>Complete genome sequence of Corynebacterium casei LMG S-19264T (=DSM 44701T), isolated from a smear-ripened cheese.</title>
        <authorList>
            <consortium name="US DOE Joint Genome Institute (JGI-PGF)"/>
            <person name="Walter F."/>
            <person name="Albersmeier A."/>
            <person name="Kalinowski J."/>
            <person name="Ruckert C."/>
        </authorList>
    </citation>
    <scope>NUCLEOTIDE SEQUENCE [LARGE SCALE GENOMIC DNA]</scope>
    <source>
        <strain evidence="4 5">CGMCC 1.16330</strain>
    </source>
</reference>
<feature type="transmembrane region" description="Helical" evidence="3">
    <location>
        <begin position="184"/>
        <end position="212"/>
    </location>
</feature>
<evidence type="ECO:0000256" key="2">
    <source>
        <dbReference type="SAM" id="MobiDB-lite"/>
    </source>
</evidence>
<evidence type="ECO:0000256" key="1">
    <source>
        <dbReference type="ARBA" id="ARBA00010690"/>
    </source>
</evidence>
<dbReference type="Gene3D" id="6.10.250.2080">
    <property type="match status" value="1"/>
</dbReference>
<name>A0A8J3EB71_9PROT</name>
<dbReference type="Proteomes" id="UP000597507">
    <property type="component" value="Unassembled WGS sequence"/>
</dbReference>
<evidence type="ECO:0000313" key="4">
    <source>
        <dbReference type="EMBL" id="GGG23192.1"/>
    </source>
</evidence>
<feature type="transmembrane region" description="Helical" evidence="3">
    <location>
        <begin position="88"/>
        <end position="116"/>
    </location>
</feature>
<sequence>MAEDSREQGAEDRTEPATPRRIERAREEGQVALSREAVAMGTLAGGLGVGAVLLPALGAETLRAMRGVLEGAGHALAWRGAAVEIARVGALAVLPVAGGAALGAALSVLLQTRGLVAPRLLRPKLGRISPRSGLRRLLGADAAIELMRTLLKLGAVGAALWWAIPRDLAPLASMLHLPPAALAGTAFVLGMRLALAGLAAFALVAALDLLLARARHQRRLRMSRRDLREELRESEGDPQVKARLRRIRQARSRRRMLAAVRKAAVVVTNPTHYAVALAYERGSSAAPRVVAKGVDSLAARIRAEAERHGVPVVANPPLARALHGLELEAEIPVEHYQAVAEIIAFVWRLRPAAAGAASAAT</sequence>
<keyword evidence="3" id="KW-1133">Transmembrane helix</keyword>
<feature type="region of interest" description="Disordered" evidence="2">
    <location>
        <begin position="1"/>
        <end position="20"/>
    </location>
</feature>
<dbReference type="Gene3D" id="3.40.1690.10">
    <property type="entry name" value="secretion proteins EscU"/>
    <property type="match status" value="1"/>
</dbReference>
<keyword evidence="4" id="KW-0966">Cell projection</keyword>
<keyword evidence="3" id="KW-0472">Membrane</keyword>
<dbReference type="PANTHER" id="PTHR30531:SF12">
    <property type="entry name" value="FLAGELLAR BIOSYNTHETIC PROTEIN FLHB"/>
    <property type="match status" value="1"/>
</dbReference>
<evidence type="ECO:0000256" key="3">
    <source>
        <dbReference type="SAM" id="Phobius"/>
    </source>
</evidence>
<evidence type="ECO:0000313" key="5">
    <source>
        <dbReference type="Proteomes" id="UP000597507"/>
    </source>
</evidence>
<dbReference type="PANTHER" id="PTHR30531">
    <property type="entry name" value="FLAGELLAR BIOSYNTHETIC PROTEIN FLHB"/>
    <property type="match status" value="1"/>
</dbReference>
<keyword evidence="3" id="KW-0812">Transmembrane</keyword>
<dbReference type="EMBL" id="BMKS01000002">
    <property type="protein sequence ID" value="GGG23192.1"/>
    <property type="molecule type" value="Genomic_DNA"/>
</dbReference>
<keyword evidence="4" id="KW-0282">Flagellum</keyword>
<keyword evidence="5" id="KW-1185">Reference proteome</keyword>
<dbReference type="InterPro" id="IPR029025">
    <property type="entry name" value="T3SS_substrate_exporter_C"/>
</dbReference>
<proteinExistence type="inferred from homology"/>
<protein>
    <submittedName>
        <fullName evidence="4">Flagellar biosynthesis protein FlhB</fullName>
    </submittedName>
</protein>
<dbReference type="PRINTS" id="PR00950">
    <property type="entry name" value="TYPE3IMSPROT"/>
</dbReference>
<feature type="transmembrane region" description="Helical" evidence="3">
    <location>
        <begin position="37"/>
        <end position="57"/>
    </location>
</feature>